<keyword evidence="9 11" id="KW-0472">Membrane</keyword>
<keyword evidence="5" id="KW-1003">Cell membrane</keyword>
<proteinExistence type="predicted"/>
<dbReference type="EMBL" id="ONZF01000007">
    <property type="protein sequence ID" value="SPJ25147.1"/>
    <property type="molecule type" value="Genomic_DNA"/>
</dbReference>
<evidence type="ECO:0000256" key="3">
    <source>
        <dbReference type="ARBA" id="ARBA00004651"/>
    </source>
</evidence>
<dbReference type="InterPro" id="IPR001736">
    <property type="entry name" value="PLipase_D/transphosphatidylase"/>
</dbReference>
<evidence type="ECO:0000259" key="12">
    <source>
        <dbReference type="PROSITE" id="PS50035"/>
    </source>
</evidence>
<feature type="transmembrane region" description="Helical" evidence="11">
    <location>
        <begin position="49"/>
        <end position="70"/>
    </location>
</feature>
<evidence type="ECO:0000256" key="11">
    <source>
        <dbReference type="SAM" id="Phobius"/>
    </source>
</evidence>
<evidence type="ECO:0000313" key="14">
    <source>
        <dbReference type="Proteomes" id="UP000244912"/>
    </source>
</evidence>
<dbReference type="PANTHER" id="PTHR21248">
    <property type="entry name" value="CARDIOLIPIN SYNTHASE"/>
    <property type="match status" value="1"/>
</dbReference>
<dbReference type="GO" id="GO:0005886">
    <property type="term" value="C:plasma membrane"/>
    <property type="evidence" value="ECO:0007669"/>
    <property type="project" value="UniProtKB-SubCell"/>
</dbReference>
<keyword evidence="14" id="KW-1185">Reference proteome</keyword>
<dbReference type="InterPro" id="IPR025202">
    <property type="entry name" value="PLD-like_dom"/>
</dbReference>
<dbReference type="GO" id="GO:0005576">
    <property type="term" value="C:extracellular region"/>
    <property type="evidence" value="ECO:0007669"/>
    <property type="project" value="UniProtKB-SubCell"/>
</dbReference>
<comment type="function">
    <text evidence="1">Could be a virulence factor.</text>
</comment>
<dbReference type="Pfam" id="PF13091">
    <property type="entry name" value="PLDc_2"/>
    <property type="match status" value="2"/>
</dbReference>
<gene>
    <name evidence="13" type="primary">ywiE</name>
    <name evidence="13" type="ORF">PAA8504_02994</name>
</gene>
<keyword evidence="8 11" id="KW-1133">Transmembrane helix</keyword>
<sequence>MVNFGFGLDLGAIFEWEDLVLRLIFLMPAIVAAYLAIKTSRTPQGSVGWIVLILAYPFVGVPAYAIFGYANYAKFARRRRASDAKVGEDGTHQTDLANPDDRLGVFAKLSGNTPQRGCSMSLLIDGDATFDALDAAIRSAEHYVLVQFYQVDDDRIGRRIQDALVDRARAGVAVYFLHDEPPLFGLPLSYWRKLKEAGAQTARPKGPKRALGPFQWNYRNHRKLVIVDGHRAFTGGLNCTKMYVGESKIGPWRDTFAEFNGPVADQLERSFAADWVWATGDDIRPMFRPAPRNAGDAKALALPIAPTDELNTGSLYFIALAQQARRRLWITTPYFVPDADVMSALQLAALRGVDLRILVPDVVDHHLPYWAAFSYFDDLRTAGGQIYRYTPAFTHQKVALLDDDIVSVGSVNLDIRSGLLNFELTVLVESESAATEVEEMMNRDFSNSYRLEKDLSEQPAGRRILARISRLMAPQL</sequence>
<dbReference type="Gene3D" id="3.30.870.10">
    <property type="entry name" value="Endonuclease Chain A"/>
    <property type="match status" value="2"/>
</dbReference>
<name>A0A2R8BY87_9RHOB</name>
<dbReference type="AlphaFoldDB" id="A0A2R8BY87"/>
<evidence type="ECO:0000256" key="9">
    <source>
        <dbReference type="ARBA" id="ARBA00023136"/>
    </source>
</evidence>
<dbReference type="RefSeq" id="WP_181375810.1">
    <property type="nucleotide sequence ID" value="NZ_ONZF01000007.1"/>
</dbReference>
<evidence type="ECO:0000256" key="6">
    <source>
        <dbReference type="ARBA" id="ARBA00022525"/>
    </source>
</evidence>
<accession>A0A2R8BY87</accession>
<dbReference type="GO" id="GO:0008808">
    <property type="term" value="F:cardiolipin synthase activity"/>
    <property type="evidence" value="ECO:0007669"/>
    <property type="project" value="TreeGrafter"/>
</dbReference>
<evidence type="ECO:0000313" key="13">
    <source>
        <dbReference type="EMBL" id="SPJ25147.1"/>
    </source>
</evidence>
<evidence type="ECO:0000256" key="10">
    <source>
        <dbReference type="ARBA" id="ARBA00029594"/>
    </source>
</evidence>
<keyword evidence="7 11" id="KW-0812">Transmembrane</keyword>
<evidence type="ECO:0000256" key="1">
    <source>
        <dbReference type="ARBA" id="ARBA00003145"/>
    </source>
</evidence>
<keyword evidence="6" id="KW-0964">Secreted</keyword>
<dbReference type="PROSITE" id="PS50035">
    <property type="entry name" value="PLD"/>
    <property type="match status" value="2"/>
</dbReference>
<reference evidence="13 14" key="1">
    <citation type="submission" date="2018-03" db="EMBL/GenBank/DDBJ databases">
        <authorList>
            <person name="Keele B.F."/>
        </authorList>
    </citation>
    <scope>NUCLEOTIDE SEQUENCE [LARGE SCALE GENOMIC DNA]</scope>
    <source>
        <strain evidence="13 14">CECT 8504</strain>
    </source>
</reference>
<dbReference type="SMART" id="SM00155">
    <property type="entry name" value="PLDc"/>
    <property type="match status" value="2"/>
</dbReference>
<keyword evidence="13" id="KW-0808">Transferase</keyword>
<evidence type="ECO:0000256" key="7">
    <source>
        <dbReference type="ARBA" id="ARBA00022692"/>
    </source>
</evidence>
<dbReference type="InterPro" id="IPR027379">
    <property type="entry name" value="CLS_N"/>
</dbReference>
<organism evidence="13 14">
    <name type="scientific">Palleronia abyssalis</name>
    <dbReference type="NCBI Taxonomy" id="1501240"/>
    <lineage>
        <taxon>Bacteria</taxon>
        <taxon>Pseudomonadati</taxon>
        <taxon>Pseudomonadota</taxon>
        <taxon>Alphaproteobacteria</taxon>
        <taxon>Rhodobacterales</taxon>
        <taxon>Roseobacteraceae</taxon>
        <taxon>Palleronia</taxon>
    </lineage>
</organism>
<evidence type="ECO:0000256" key="5">
    <source>
        <dbReference type="ARBA" id="ARBA00022475"/>
    </source>
</evidence>
<dbReference type="GO" id="GO:0032049">
    <property type="term" value="P:cardiolipin biosynthetic process"/>
    <property type="evidence" value="ECO:0007669"/>
    <property type="project" value="UniProtKB-ARBA"/>
</dbReference>
<dbReference type="PANTHER" id="PTHR21248:SF22">
    <property type="entry name" value="PHOSPHOLIPASE D"/>
    <property type="match status" value="1"/>
</dbReference>
<protein>
    <recommendedName>
        <fullName evidence="4">Phospholipase D</fullName>
    </recommendedName>
    <alternativeName>
        <fullName evidence="10">Choline phosphatase</fullName>
    </alternativeName>
</protein>
<evidence type="ECO:0000256" key="4">
    <source>
        <dbReference type="ARBA" id="ARBA00018392"/>
    </source>
</evidence>
<feature type="transmembrane region" description="Helical" evidence="11">
    <location>
        <begin position="20"/>
        <end position="37"/>
    </location>
</feature>
<evidence type="ECO:0000256" key="8">
    <source>
        <dbReference type="ARBA" id="ARBA00022989"/>
    </source>
</evidence>
<feature type="domain" description="PLD phosphodiesterase" evidence="12">
    <location>
        <begin position="216"/>
        <end position="243"/>
    </location>
</feature>
<feature type="domain" description="PLD phosphodiesterase" evidence="12">
    <location>
        <begin position="390"/>
        <end position="417"/>
    </location>
</feature>
<dbReference type="Pfam" id="PF13396">
    <property type="entry name" value="PLDc_N"/>
    <property type="match status" value="1"/>
</dbReference>
<comment type="subcellular location">
    <subcellularLocation>
        <location evidence="3">Cell membrane</location>
        <topology evidence="3">Multi-pass membrane protein</topology>
    </subcellularLocation>
    <subcellularLocation>
        <location evidence="2">Secreted</location>
    </subcellularLocation>
</comment>
<dbReference type="SUPFAM" id="SSF56024">
    <property type="entry name" value="Phospholipase D/nuclease"/>
    <property type="match status" value="2"/>
</dbReference>
<evidence type="ECO:0000256" key="2">
    <source>
        <dbReference type="ARBA" id="ARBA00004613"/>
    </source>
</evidence>
<dbReference type="Proteomes" id="UP000244912">
    <property type="component" value="Unassembled WGS sequence"/>
</dbReference>